<keyword evidence="3" id="KW-1185">Reference proteome</keyword>
<feature type="transmembrane region" description="Helical" evidence="1">
    <location>
        <begin position="44"/>
        <end position="68"/>
    </location>
</feature>
<organism evidence="2 3">
    <name type="scientific">Albugo candida</name>
    <dbReference type="NCBI Taxonomy" id="65357"/>
    <lineage>
        <taxon>Eukaryota</taxon>
        <taxon>Sar</taxon>
        <taxon>Stramenopiles</taxon>
        <taxon>Oomycota</taxon>
        <taxon>Peronosporomycetes</taxon>
        <taxon>Albuginales</taxon>
        <taxon>Albuginaceae</taxon>
        <taxon>Albugo</taxon>
    </lineage>
</organism>
<dbReference type="AlphaFoldDB" id="A0A024FUI1"/>
<keyword evidence="1" id="KW-1133">Transmembrane helix</keyword>
<proteinExistence type="predicted"/>
<accession>A0A024FUI1</accession>
<dbReference type="EMBL" id="CAIX01000348">
    <property type="protein sequence ID" value="CCI10696.1"/>
    <property type="molecule type" value="Genomic_DNA"/>
</dbReference>
<evidence type="ECO:0000313" key="3">
    <source>
        <dbReference type="Proteomes" id="UP000053237"/>
    </source>
</evidence>
<keyword evidence="1" id="KW-0812">Transmembrane</keyword>
<gene>
    <name evidence="2" type="ORF">BN9_112770</name>
</gene>
<comment type="caution">
    <text evidence="2">The sequence shown here is derived from an EMBL/GenBank/DDBJ whole genome shotgun (WGS) entry which is preliminary data.</text>
</comment>
<evidence type="ECO:0000313" key="2">
    <source>
        <dbReference type="EMBL" id="CCI10696.1"/>
    </source>
</evidence>
<evidence type="ECO:0000256" key="1">
    <source>
        <dbReference type="SAM" id="Phobius"/>
    </source>
</evidence>
<reference evidence="2 3" key="1">
    <citation type="submission" date="2012-05" db="EMBL/GenBank/DDBJ databases">
        <title>Recombination and specialization in a pathogen metapopulation.</title>
        <authorList>
            <person name="Gardiner A."/>
            <person name="Kemen E."/>
            <person name="Schultz-Larsen T."/>
            <person name="MacLean D."/>
            <person name="Van Oosterhout C."/>
            <person name="Jones J.D.G."/>
        </authorList>
    </citation>
    <scope>NUCLEOTIDE SEQUENCE [LARGE SCALE GENOMIC DNA]</scope>
    <source>
        <strain evidence="2 3">Ac Nc2</strain>
    </source>
</reference>
<protein>
    <submittedName>
        <fullName evidence="2">Uncharacterized protein</fullName>
    </submittedName>
</protein>
<name>A0A024FUI1_9STRA</name>
<sequence>MSMLYFVAIKQPLSNAGLEMSEHRIRVSALHCDTFSDWRLLRGFSQIALCFHLFFSILSFTTLICFLCNLHPFLPPYNENAYLHIIYLSFCKSIRTEELLLRIAEIDDLADHSVHRNICHLPHISTSCGRYNC</sequence>
<keyword evidence="1" id="KW-0472">Membrane</keyword>
<dbReference type="InParanoid" id="A0A024FUI1"/>
<dbReference type="Proteomes" id="UP000053237">
    <property type="component" value="Unassembled WGS sequence"/>
</dbReference>